<dbReference type="SUPFAM" id="SSF55550">
    <property type="entry name" value="SH2 domain"/>
    <property type="match status" value="2"/>
</dbReference>
<evidence type="ECO:0000259" key="7">
    <source>
        <dbReference type="PROSITE" id="PS50001"/>
    </source>
</evidence>
<dbReference type="Pfam" id="PF00536">
    <property type="entry name" value="SAM_1"/>
    <property type="match status" value="1"/>
</dbReference>
<keyword evidence="5" id="KW-0727">SH2 domain</keyword>
<feature type="domain" description="Phorbol-ester/DAG-type" evidence="9">
    <location>
        <begin position="81"/>
        <end position="135"/>
    </location>
</feature>
<dbReference type="Gene3D" id="3.30.60.20">
    <property type="match status" value="2"/>
</dbReference>
<dbReference type="SUPFAM" id="SSF57889">
    <property type="entry name" value="Cysteine-rich domain"/>
    <property type="match status" value="2"/>
</dbReference>
<dbReference type="PROSITE" id="PS50238">
    <property type="entry name" value="RHOGAP"/>
    <property type="match status" value="1"/>
</dbReference>
<evidence type="ECO:0000256" key="3">
    <source>
        <dbReference type="ARBA" id="ARBA00022723"/>
    </source>
</evidence>
<keyword evidence="1 6" id="KW-0728">SH3 domain</keyword>
<evidence type="ECO:0000256" key="6">
    <source>
        <dbReference type="PROSITE-ProRule" id="PRU00192"/>
    </source>
</evidence>
<dbReference type="SMART" id="SM00324">
    <property type="entry name" value="RhoGAP"/>
    <property type="match status" value="1"/>
</dbReference>
<dbReference type="CDD" id="cd00159">
    <property type="entry name" value="RhoGAP"/>
    <property type="match status" value="1"/>
</dbReference>
<dbReference type="Gene3D" id="1.10.287.1490">
    <property type="match status" value="1"/>
</dbReference>
<dbReference type="Pfam" id="PF00130">
    <property type="entry name" value="C1_1"/>
    <property type="match status" value="2"/>
</dbReference>
<organism evidence="12 13">
    <name type="scientific">Bugula neritina</name>
    <name type="common">Brown bryozoan</name>
    <name type="synonym">Sertularia neritina</name>
    <dbReference type="NCBI Taxonomy" id="10212"/>
    <lineage>
        <taxon>Eukaryota</taxon>
        <taxon>Metazoa</taxon>
        <taxon>Spiralia</taxon>
        <taxon>Lophotrochozoa</taxon>
        <taxon>Bryozoa</taxon>
        <taxon>Gymnolaemata</taxon>
        <taxon>Cheilostomatida</taxon>
        <taxon>Flustrina</taxon>
        <taxon>Buguloidea</taxon>
        <taxon>Bugulidae</taxon>
        <taxon>Bugula</taxon>
    </lineage>
</organism>
<proteinExistence type="predicted"/>
<dbReference type="GO" id="GO:0005096">
    <property type="term" value="F:GTPase activator activity"/>
    <property type="evidence" value="ECO:0007669"/>
    <property type="project" value="UniProtKB-KW"/>
</dbReference>
<dbReference type="InterPro" id="IPR036860">
    <property type="entry name" value="SH2_dom_sf"/>
</dbReference>
<dbReference type="AlphaFoldDB" id="A0A7J7J3G0"/>
<evidence type="ECO:0000256" key="1">
    <source>
        <dbReference type="ARBA" id="ARBA00022443"/>
    </source>
</evidence>
<evidence type="ECO:0000259" key="10">
    <source>
        <dbReference type="PROSITE" id="PS50105"/>
    </source>
</evidence>
<keyword evidence="4" id="KW-0862">Zinc</keyword>
<feature type="domain" description="SH2" evidence="7">
    <location>
        <begin position="497"/>
        <end position="593"/>
    </location>
</feature>
<keyword evidence="2" id="KW-0343">GTPase activation</keyword>
<dbReference type="CDD" id="cd20830">
    <property type="entry name" value="C1_PIK3R-like_rpt2"/>
    <property type="match status" value="1"/>
</dbReference>
<comment type="caution">
    <text evidence="12">The sequence shown here is derived from an EMBL/GenBank/DDBJ whole genome shotgun (WGS) entry which is preliminary data.</text>
</comment>
<feature type="domain" description="Phorbol-ester/DAG-type" evidence="9">
    <location>
        <begin position="239"/>
        <end position="289"/>
    </location>
</feature>
<dbReference type="Pfam" id="PF16454">
    <property type="entry name" value="PI3K_P85_iSH2"/>
    <property type="match status" value="1"/>
</dbReference>
<evidence type="ECO:0000256" key="4">
    <source>
        <dbReference type="ARBA" id="ARBA00022833"/>
    </source>
</evidence>
<dbReference type="InterPro" id="IPR013761">
    <property type="entry name" value="SAM/pointed_sf"/>
</dbReference>
<dbReference type="InterPro" id="IPR046349">
    <property type="entry name" value="C1-like_sf"/>
</dbReference>
<dbReference type="InterPro" id="IPR000980">
    <property type="entry name" value="SH2"/>
</dbReference>
<reference evidence="12" key="1">
    <citation type="submission" date="2020-06" db="EMBL/GenBank/DDBJ databases">
        <title>Draft genome of Bugula neritina, a colonial animal packing powerful symbionts and potential medicines.</title>
        <authorList>
            <person name="Rayko M."/>
        </authorList>
    </citation>
    <scope>NUCLEOTIDE SEQUENCE [LARGE SCALE GENOMIC DNA]</scope>
    <source>
        <strain evidence="12">Kwan_BN1</strain>
    </source>
</reference>
<evidence type="ECO:0000256" key="2">
    <source>
        <dbReference type="ARBA" id="ARBA00022468"/>
    </source>
</evidence>
<evidence type="ECO:0000259" key="8">
    <source>
        <dbReference type="PROSITE" id="PS50002"/>
    </source>
</evidence>
<dbReference type="GO" id="GO:0046872">
    <property type="term" value="F:metal ion binding"/>
    <property type="evidence" value="ECO:0007669"/>
    <property type="project" value="UniProtKB-KW"/>
</dbReference>
<dbReference type="InterPro" id="IPR032498">
    <property type="entry name" value="PI3K_P85_iSH2"/>
</dbReference>
<dbReference type="Proteomes" id="UP000593567">
    <property type="component" value="Unassembled WGS sequence"/>
</dbReference>
<dbReference type="PROSITE" id="PS50002">
    <property type="entry name" value="SH3"/>
    <property type="match status" value="1"/>
</dbReference>
<dbReference type="InterPro" id="IPR008936">
    <property type="entry name" value="Rho_GTPase_activation_prot"/>
</dbReference>
<protein>
    <submittedName>
        <fullName evidence="12">Uncharacterized protein</fullName>
    </submittedName>
</protein>
<sequence>MAGEIYVYKVVCDFEGPGDTEGFDPNPISEGDVVEVPVSSLPSSVDFKSPKVWLIGFNRSTSITGYVPGNFLRFIEVAPRPHRLVTAYFAKPAILCNLCQDYIWGFDTPAMKCEACSACFHQSCAEIVQRSGTPCDAKTKKLPVDLAPSPQPVKEWSNKHVIEWMAVVNMCNYVESFKRQKVDGQTLVSLTDDGLLKLGMEDDFHRQSMMICIDELCGREQLEGSAIGESMECTSDETEHELYEHTFNTVQRCHKCNKYLFGIIRQGLQCKVCGLSIHRQCKQGKVPACGESQLSGRWPQSSNKEPLFGIDLESHCRSSKDGAVPDVLQVCIDEIERRVGAGEAEWGAFYRTPVPTKSMVELKNALEKAGDVMSVSLSDYKPQVIGGIIKKYLRELENSLIPTEYYDRFIAAAKEDADASNKTIISLVNELPGDHNSMLRYLMTHFFTITSDKNLKAGSHSRLLQILDYVFTHAVNENKDSSARPVSADESLEKCKWFWGDISKEEVHDQLNGTPDGTFLVRRATTHATKGDYTLTLRKGSKNRLIKIYHKNGRYGFSEPYEFASVQKLVEHFTYHSLAEYNAELNCTLDYPVVTPSESDMHVVDDCKTLDELLATHLEYQDKTLSLETLVAKHLKISSDIQMLYQAHESFKELVKVFEEQLTLHRNNSKKAQAHEQSKLQQNSIVLETRLKDITRSQNHLEVSIKQKTSDNRQVVAQMNDVKPEIKALSKKADSLRSILVSRGHDRKHIDDYLESRQKPDIDYDGQSEYSSSINNAYVQGSFTSSSYPMSIVEPTKLIPHKDQSNWYREGVNRTLAREFLRGKPEGTFLIRPRDEEGSYALSIVDAKGQDVHCIISRGPDGYGFADPFKIHEHLMDLVLHYRETSLAEHNPSLNCRLLYPAYLPQES</sequence>
<dbReference type="EMBL" id="VXIV02003190">
    <property type="protein sequence ID" value="KAF6020181.1"/>
    <property type="molecule type" value="Genomic_DNA"/>
</dbReference>
<feature type="domain" description="SH3" evidence="8">
    <location>
        <begin position="3"/>
        <end position="77"/>
    </location>
</feature>
<dbReference type="Pfam" id="PF00620">
    <property type="entry name" value="RhoGAP"/>
    <property type="match status" value="1"/>
</dbReference>
<keyword evidence="13" id="KW-1185">Reference proteome</keyword>
<dbReference type="Gene3D" id="3.30.505.10">
    <property type="entry name" value="SH2 domain"/>
    <property type="match status" value="2"/>
</dbReference>
<dbReference type="GO" id="GO:0007165">
    <property type="term" value="P:signal transduction"/>
    <property type="evidence" value="ECO:0007669"/>
    <property type="project" value="InterPro"/>
</dbReference>
<feature type="domain" description="Rho-GAP" evidence="11">
    <location>
        <begin position="310"/>
        <end position="499"/>
    </location>
</feature>
<dbReference type="PROSITE" id="PS50081">
    <property type="entry name" value="ZF_DAG_PE_2"/>
    <property type="match status" value="2"/>
</dbReference>
<feature type="domain" description="SH2" evidence="7">
    <location>
        <begin position="807"/>
        <end position="902"/>
    </location>
</feature>
<keyword evidence="3" id="KW-0479">Metal-binding</keyword>
<dbReference type="SMART" id="SM00454">
    <property type="entry name" value="SAM"/>
    <property type="match status" value="1"/>
</dbReference>
<dbReference type="SUPFAM" id="SSF48350">
    <property type="entry name" value="GTPase activation domain, GAP"/>
    <property type="match status" value="1"/>
</dbReference>
<name>A0A7J7J3G0_BUGNE</name>
<dbReference type="FunFam" id="3.30.505.10:FF:000100">
    <property type="entry name" value="phosphatidylinositol 3-kinase regulatory subunit gamma"/>
    <property type="match status" value="1"/>
</dbReference>
<dbReference type="PROSITE" id="PS50105">
    <property type="entry name" value="SAM_DOMAIN"/>
    <property type="match status" value="1"/>
</dbReference>
<evidence type="ECO:0000259" key="11">
    <source>
        <dbReference type="PROSITE" id="PS50238"/>
    </source>
</evidence>
<dbReference type="PRINTS" id="PR00401">
    <property type="entry name" value="SH2DOMAIN"/>
</dbReference>
<evidence type="ECO:0000259" key="9">
    <source>
        <dbReference type="PROSITE" id="PS50081"/>
    </source>
</evidence>
<accession>A0A7J7J3G0</accession>
<feature type="domain" description="SAM" evidence="10">
    <location>
        <begin position="156"/>
        <end position="219"/>
    </location>
</feature>
<evidence type="ECO:0000313" key="12">
    <source>
        <dbReference type="EMBL" id="KAF6020181.1"/>
    </source>
</evidence>
<dbReference type="SMART" id="SM00252">
    <property type="entry name" value="SH2"/>
    <property type="match status" value="2"/>
</dbReference>
<evidence type="ECO:0000256" key="5">
    <source>
        <dbReference type="PROSITE-ProRule" id="PRU00191"/>
    </source>
</evidence>
<dbReference type="SUPFAM" id="SSF47769">
    <property type="entry name" value="SAM/Pointed domain"/>
    <property type="match status" value="1"/>
</dbReference>
<dbReference type="PROSITE" id="PS50001">
    <property type="entry name" value="SH2"/>
    <property type="match status" value="2"/>
</dbReference>
<dbReference type="InterPro" id="IPR001452">
    <property type="entry name" value="SH3_domain"/>
</dbReference>
<dbReference type="InterPro" id="IPR051854">
    <property type="entry name" value="Rho-type_GAP"/>
</dbReference>
<dbReference type="FunFam" id="3.30.505.10:FF:000080">
    <property type="entry name" value="Pi3K21B, isoform C"/>
    <property type="match status" value="1"/>
</dbReference>
<evidence type="ECO:0000313" key="13">
    <source>
        <dbReference type="Proteomes" id="UP000593567"/>
    </source>
</evidence>
<dbReference type="PANTHER" id="PTHR46075:SF5">
    <property type="entry name" value="PHOSPHATIDYLINOSITOL 3-KINASE REGULATORY SUBUNIT ALPHA"/>
    <property type="match status" value="1"/>
</dbReference>
<dbReference type="OrthoDB" id="3175255at2759"/>
<dbReference type="Gene3D" id="1.10.555.10">
    <property type="entry name" value="Rho GTPase activation protein"/>
    <property type="match status" value="1"/>
</dbReference>
<dbReference type="Pfam" id="PF00017">
    <property type="entry name" value="SH2"/>
    <property type="match status" value="2"/>
</dbReference>
<dbReference type="SMART" id="SM00109">
    <property type="entry name" value="C1"/>
    <property type="match status" value="2"/>
</dbReference>
<gene>
    <name evidence="12" type="ORF">EB796_021499</name>
</gene>
<dbReference type="InterPro" id="IPR000198">
    <property type="entry name" value="RhoGAP_dom"/>
</dbReference>
<dbReference type="PRINTS" id="PR00678">
    <property type="entry name" value="PI3KINASEP85"/>
</dbReference>
<dbReference type="InterPro" id="IPR001660">
    <property type="entry name" value="SAM"/>
</dbReference>
<dbReference type="Gene3D" id="1.10.150.50">
    <property type="entry name" value="Transcription Factor, Ets-1"/>
    <property type="match status" value="1"/>
</dbReference>
<dbReference type="PANTHER" id="PTHR46075">
    <property type="entry name" value="CHIMERIN FAMILY MEMBER"/>
    <property type="match status" value="1"/>
</dbReference>
<dbReference type="PROSITE" id="PS00479">
    <property type="entry name" value="ZF_DAG_PE_1"/>
    <property type="match status" value="1"/>
</dbReference>
<dbReference type="InterPro" id="IPR002219">
    <property type="entry name" value="PKC_DAG/PE"/>
</dbReference>